<gene>
    <name evidence="4" type="ORF">EXIGLDRAFT_830346</name>
</gene>
<dbReference type="PROSITE" id="PS50005">
    <property type="entry name" value="TPR"/>
    <property type="match status" value="2"/>
</dbReference>
<keyword evidence="2 3" id="KW-0802">TPR repeat</keyword>
<dbReference type="InterPro" id="IPR019734">
    <property type="entry name" value="TPR_rpt"/>
</dbReference>
<evidence type="ECO:0000256" key="3">
    <source>
        <dbReference type="PROSITE-ProRule" id="PRU00339"/>
    </source>
</evidence>
<dbReference type="InterPro" id="IPR047150">
    <property type="entry name" value="SGT"/>
</dbReference>
<sequence length="692" mass="78123">MSGDSAQLKDEGNAFFRDKKFEEAIEKYSEALDATSDNVARSVLYSNRSQCLLSLERYQGAAFDAAEALIADVNNHKSWLRFGRAYVGLGLHLRGVLVLEHGSRTTQDIALAGTLRQAARDAKKQGSAIRGREPELPAPSVEHVARSVQLKDEGNNFATSQPPDFAAAYTKFSVALVFDPTSAAIHCNRAFCANSLKEFEAAEADARYAMRFDKKFVKAWARLGAAKLGRKEFSAAQDAFNHALQLLNDASTNEPLSPADTRLKASIEQSLKDSRKTTRIITLKPTHPSQLPWVLAEQIHKMSFTPALKNSWYSSTWMIIPAYLEYIQGVELLYQTRRVGDLSYGPTGAIQSLTNGLITDHRAFYVADRPDFYDRFRQQASLEAQSADVPAVDSAQALMEAVRERLQREGGWSSTTARAPLRRSVATTIRTWFLTAFLYEKLSQDYTRSLEVYTHIIDFLEMGRREWAGTHREERGAVFELTFLLGLKRHYANCLRERYLANVRMELPNAELLERIKSNAESMLEQTATFDDAARVPNGTNNKPSSVLPFMIYPEAVAHEHLGFYWYRKAKASATGNFEDMHAPLEKSIEHLAQAAELYPRDDEMCAEVLWDQVVYMCYSGHPLRDTLPVCDSLEQAMQEKQKIWRDGANTGTDERYKTFVRFAKDARDAVERGELTMESQVMPENIYTVSE</sequence>
<feature type="repeat" description="TPR" evidence="3">
    <location>
        <begin position="217"/>
        <end position="250"/>
    </location>
</feature>
<feature type="repeat" description="TPR" evidence="3">
    <location>
        <begin position="5"/>
        <end position="38"/>
    </location>
</feature>
<dbReference type="InterPro" id="IPR011990">
    <property type="entry name" value="TPR-like_helical_dom_sf"/>
</dbReference>
<name>A0A165NL58_EXIGL</name>
<dbReference type="SMART" id="SM00028">
    <property type="entry name" value="TPR"/>
    <property type="match status" value="4"/>
</dbReference>
<evidence type="ECO:0000313" key="4">
    <source>
        <dbReference type="EMBL" id="KZW00896.1"/>
    </source>
</evidence>
<dbReference type="PANTHER" id="PTHR45831:SF2">
    <property type="entry name" value="LD24721P"/>
    <property type="match status" value="1"/>
</dbReference>
<dbReference type="InParanoid" id="A0A165NL58"/>
<dbReference type="GO" id="GO:0006620">
    <property type="term" value="P:post-translational protein targeting to endoplasmic reticulum membrane"/>
    <property type="evidence" value="ECO:0007669"/>
    <property type="project" value="TreeGrafter"/>
</dbReference>
<dbReference type="EMBL" id="KV425897">
    <property type="protein sequence ID" value="KZW00896.1"/>
    <property type="molecule type" value="Genomic_DNA"/>
</dbReference>
<accession>A0A165NL58</accession>
<keyword evidence="1" id="KW-0677">Repeat</keyword>
<dbReference type="GO" id="GO:0072380">
    <property type="term" value="C:TRC complex"/>
    <property type="evidence" value="ECO:0007669"/>
    <property type="project" value="TreeGrafter"/>
</dbReference>
<keyword evidence="5" id="KW-1185">Reference proteome</keyword>
<reference evidence="4 5" key="1">
    <citation type="journal article" date="2016" name="Mol. Biol. Evol.">
        <title>Comparative Genomics of Early-Diverging Mushroom-Forming Fungi Provides Insights into the Origins of Lignocellulose Decay Capabilities.</title>
        <authorList>
            <person name="Nagy L.G."/>
            <person name="Riley R."/>
            <person name="Tritt A."/>
            <person name="Adam C."/>
            <person name="Daum C."/>
            <person name="Floudas D."/>
            <person name="Sun H."/>
            <person name="Yadav J.S."/>
            <person name="Pangilinan J."/>
            <person name="Larsson K.H."/>
            <person name="Matsuura K."/>
            <person name="Barry K."/>
            <person name="Labutti K."/>
            <person name="Kuo R."/>
            <person name="Ohm R.A."/>
            <person name="Bhattacharya S.S."/>
            <person name="Shirouzu T."/>
            <person name="Yoshinaga Y."/>
            <person name="Martin F.M."/>
            <person name="Grigoriev I.V."/>
            <person name="Hibbett D.S."/>
        </authorList>
    </citation>
    <scope>NUCLEOTIDE SEQUENCE [LARGE SCALE GENOMIC DNA]</scope>
    <source>
        <strain evidence="4 5">HHB12029</strain>
    </source>
</reference>
<dbReference type="GO" id="GO:0060090">
    <property type="term" value="F:molecular adaptor activity"/>
    <property type="evidence" value="ECO:0007669"/>
    <property type="project" value="TreeGrafter"/>
</dbReference>
<proteinExistence type="predicted"/>
<dbReference type="PANTHER" id="PTHR45831">
    <property type="entry name" value="LD24721P"/>
    <property type="match status" value="1"/>
</dbReference>
<dbReference type="GO" id="GO:0016020">
    <property type="term" value="C:membrane"/>
    <property type="evidence" value="ECO:0007669"/>
    <property type="project" value="TreeGrafter"/>
</dbReference>
<dbReference type="SUPFAM" id="SSF48452">
    <property type="entry name" value="TPR-like"/>
    <property type="match status" value="2"/>
</dbReference>
<dbReference type="STRING" id="1314781.A0A165NL58"/>
<organism evidence="4 5">
    <name type="scientific">Exidia glandulosa HHB12029</name>
    <dbReference type="NCBI Taxonomy" id="1314781"/>
    <lineage>
        <taxon>Eukaryota</taxon>
        <taxon>Fungi</taxon>
        <taxon>Dikarya</taxon>
        <taxon>Basidiomycota</taxon>
        <taxon>Agaricomycotina</taxon>
        <taxon>Agaricomycetes</taxon>
        <taxon>Auriculariales</taxon>
        <taxon>Exidiaceae</taxon>
        <taxon>Exidia</taxon>
    </lineage>
</organism>
<dbReference type="Gene3D" id="1.25.40.10">
    <property type="entry name" value="Tetratricopeptide repeat domain"/>
    <property type="match status" value="2"/>
</dbReference>
<dbReference type="Proteomes" id="UP000077266">
    <property type="component" value="Unassembled WGS sequence"/>
</dbReference>
<dbReference type="AlphaFoldDB" id="A0A165NL58"/>
<dbReference type="OrthoDB" id="2423701at2759"/>
<evidence type="ECO:0000256" key="2">
    <source>
        <dbReference type="ARBA" id="ARBA00022803"/>
    </source>
</evidence>
<evidence type="ECO:0000313" key="5">
    <source>
        <dbReference type="Proteomes" id="UP000077266"/>
    </source>
</evidence>
<protein>
    <submittedName>
        <fullName evidence="4">TPR-like protein</fullName>
    </submittedName>
</protein>
<evidence type="ECO:0000256" key="1">
    <source>
        <dbReference type="ARBA" id="ARBA00022737"/>
    </source>
</evidence>